<protein>
    <submittedName>
        <fullName evidence="5">Beta-1,3-endoglucanase, family GH17</fullName>
    </submittedName>
</protein>
<dbReference type="GO" id="GO:0005975">
    <property type="term" value="P:carbohydrate metabolic process"/>
    <property type="evidence" value="ECO:0007669"/>
    <property type="project" value="InterPro"/>
</dbReference>
<dbReference type="Gene3D" id="3.20.20.80">
    <property type="entry name" value="Glycosidases"/>
    <property type="match status" value="1"/>
</dbReference>
<evidence type="ECO:0000256" key="2">
    <source>
        <dbReference type="ARBA" id="ARBA00022801"/>
    </source>
</evidence>
<dbReference type="Proteomes" id="UP000036987">
    <property type="component" value="Unassembled WGS sequence"/>
</dbReference>
<evidence type="ECO:0000256" key="3">
    <source>
        <dbReference type="ARBA" id="ARBA00023295"/>
    </source>
</evidence>
<keyword evidence="2" id="KW-0378">Hydrolase</keyword>
<evidence type="ECO:0000256" key="1">
    <source>
        <dbReference type="ARBA" id="ARBA00008773"/>
    </source>
</evidence>
<dbReference type="InterPro" id="IPR017853">
    <property type="entry name" value="GH"/>
</dbReference>
<accession>A0A0K9PS87</accession>
<keyword evidence="3" id="KW-0326">Glycosidase</keyword>
<evidence type="ECO:0000256" key="4">
    <source>
        <dbReference type="RuleBase" id="RU004335"/>
    </source>
</evidence>
<dbReference type="InterPro" id="IPR044965">
    <property type="entry name" value="Glyco_hydro_17_plant"/>
</dbReference>
<dbReference type="SUPFAM" id="SSF51445">
    <property type="entry name" value="(Trans)glycosidases"/>
    <property type="match status" value="1"/>
</dbReference>
<comment type="caution">
    <text evidence="5">The sequence shown here is derived from an EMBL/GenBank/DDBJ whole genome shotgun (WGS) entry which is preliminary data.</text>
</comment>
<dbReference type="EMBL" id="LFYR01000655">
    <property type="protein sequence ID" value="KMZ71814.1"/>
    <property type="molecule type" value="Genomic_DNA"/>
</dbReference>
<dbReference type="OMA" id="RWICECK"/>
<dbReference type="InterPro" id="IPR000490">
    <property type="entry name" value="Glyco_hydro_17"/>
</dbReference>
<organism evidence="5 6">
    <name type="scientific">Zostera marina</name>
    <name type="common">Eelgrass</name>
    <dbReference type="NCBI Taxonomy" id="29655"/>
    <lineage>
        <taxon>Eukaryota</taxon>
        <taxon>Viridiplantae</taxon>
        <taxon>Streptophyta</taxon>
        <taxon>Embryophyta</taxon>
        <taxon>Tracheophyta</taxon>
        <taxon>Spermatophyta</taxon>
        <taxon>Magnoliopsida</taxon>
        <taxon>Liliopsida</taxon>
        <taxon>Zosteraceae</taxon>
        <taxon>Zostera</taxon>
    </lineage>
</organism>
<dbReference type="AlphaFoldDB" id="A0A0K9PS87"/>
<dbReference type="PANTHER" id="PTHR32227">
    <property type="entry name" value="GLUCAN ENDO-1,3-BETA-GLUCOSIDASE BG1-RELATED-RELATED"/>
    <property type="match status" value="1"/>
</dbReference>
<evidence type="ECO:0000313" key="5">
    <source>
        <dbReference type="EMBL" id="KMZ71814.1"/>
    </source>
</evidence>
<keyword evidence="6" id="KW-1185">Reference proteome</keyword>
<dbReference type="GO" id="GO:0004553">
    <property type="term" value="F:hydrolase activity, hydrolyzing O-glycosyl compounds"/>
    <property type="evidence" value="ECO:0007669"/>
    <property type="project" value="InterPro"/>
</dbReference>
<evidence type="ECO:0000313" key="6">
    <source>
        <dbReference type="Proteomes" id="UP000036987"/>
    </source>
</evidence>
<reference evidence="6" key="1">
    <citation type="journal article" date="2016" name="Nature">
        <title>The genome of the seagrass Zostera marina reveals angiosperm adaptation to the sea.</title>
        <authorList>
            <person name="Olsen J.L."/>
            <person name="Rouze P."/>
            <person name="Verhelst B."/>
            <person name="Lin Y.-C."/>
            <person name="Bayer T."/>
            <person name="Collen J."/>
            <person name="Dattolo E."/>
            <person name="De Paoli E."/>
            <person name="Dittami S."/>
            <person name="Maumus F."/>
            <person name="Michel G."/>
            <person name="Kersting A."/>
            <person name="Lauritano C."/>
            <person name="Lohaus R."/>
            <person name="Toepel M."/>
            <person name="Tonon T."/>
            <person name="Vanneste K."/>
            <person name="Amirebrahimi M."/>
            <person name="Brakel J."/>
            <person name="Bostroem C."/>
            <person name="Chovatia M."/>
            <person name="Grimwood J."/>
            <person name="Jenkins J.W."/>
            <person name="Jueterbock A."/>
            <person name="Mraz A."/>
            <person name="Stam W.T."/>
            <person name="Tice H."/>
            <person name="Bornberg-Bauer E."/>
            <person name="Green P.J."/>
            <person name="Pearson G.A."/>
            <person name="Procaccini G."/>
            <person name="Duarte C.M."/>
            <person name="Schmutz J."/>
            <person name="Reusch T.B.H."/>
            <person name="Van de Peer Y."/>
        </authorList>
    </citation>
    <scope>NUCLEOTIDE SEQUENCE [LARGE SCALE GENOMIC DNA]</scope>
    <source>
        <strain evidence="6">cv. Finnish</strain>
    </source>
</reference>
<sequence length="190" mass="21169">MLGNDRISSTSFIVVQNLLQTNHIGHVRLFDADPLALQSMSGTVIRVSIEISNEMLRELNSSLKARPLGVGYISVGDEPFHLIDGQQFYPFVVGAASNIQLALTEATFSKRVKLTVPCDSDVYVGGYNSSSLPLTGVFRSDLNKTMTHLLKFLQKHYSPFTIGINLFLELEQNPNFTMKHALFEQTSHHN</sequence>
<comment type="similarity">
    <text evidence="1 4">Belongs to the glycosyl hydrolase 17 family.</text>
</comment>
<name>A0A0K9PS87_ZOSMR</name>
<gene>
    <name evidence="5" type="ORF">ZOSMA_174G00100</name>
</gene>
<proteinExistence type="inferred from homology"/>
<dbReference type="STRING" id="29655.A0A0K9PS87"/>
<dbReference type="Pfam" id="PF00332">
    <property type="entry name" value="Glyco_hydro_17"/>
    <property type="match status" value="1"/>
</dbReference>